<feature type="compositionally biased region" description="Basic and acidic residues" evidence="1">
    <location>
        <begin position="189"/>
        <end position="216"/>
    </location>
</feature>
<evidence type="ECO:0000256" key="1">
    <source>
        <dbReference type="SAM" id="MobiDB-lite"/>
    </source>
</evidence>
<feature type="compositionally biased region" description="Basic and acidic residues" evidence="1">
    <location>
        <begin position="169"/>
        <end position="182"/>
    </location>
</feature>
<name>A0ABR4ALU8_9LECA</name>
<dbReference type="EMBL" id="JBHFEH010000106">
    <property type="protein sequence ID" value="KAL2046707.1"/>
    <property type="molecule type" value="Genomic_DNA"/>
</dbReference>
<reference evidence="3 4" key="1">
    <citation type="submission" date="2024-09" db="EMBL/GenBank/DDBJ databases">
        <title>Rethinking Asexuality: The Enigmatic Case of Functional Sexual Genes in Lepraria (Stereocaulaceae).</title>
        <authorList>
            <person name="Doellman M."/>
            <person name="Sun Y."/>
            <person name="Barcenas-Pena A."/>
            <person name="Lumbsch H.T."/>
            <person name="Grewe F."/>
        </authorList>
    </citation>
    <scope>NUCLEOTIDE SEQUENCE [LARGE SCALE GENOMIC DNA]</scope>
    <source>
        <strain evidence="3 4">Grewe 0041</strain>
    </source>
</reference>
<organism evidence="3 4">
    <name type="scientific">Lepraria finkii</name>
    <dbReference type="NCBI Taxonomy" id="1340010"/>
    <lineage>
        <taxon>Eukaryota</taxon>
        <taxon>Fungi</taxon>
        <taxon>Dikarya</taxon>
        <taxon>Ascomycota</taxon>
        <taxon>Pezizomycotina</taxon>
        <taxon>Lecanoromycetes</taxon>
        <taxon>OSLEUM clade</taxon>
        <taxon>Lecanoromycetidae</taxon>
        <taxon>Lecanorales</taxon>
        <taxon>Lecanorineae</taxon>
        <taxon>Stereocaulaceae</taxon>
        <taxon>Lepraria</taxon>
    </lineage>
</organism>
<protein>
    <submittedName>
        <fullName evidence="3">Uncharacterized protein</fullName>
    </submittedName>
</protein>
<keyword evidence="2" id="KW-0472">Membrane</keyword>
<sequence>MASNRPQLLRPLCYPTTFSSLILLLLVTQHSRTLAQLQDPPALAASTSSIPFPSPTDNTPLLANPTNGDTFLTTTSDPAGPSTTDNANYNAQTNDDGTRDRGILNYYFLLIAVFIIIIFLAYWSIARRRKIRIARLRNHQQSALARDVETWPGRRRGAGGRWRMMGAEADSRVEEGLDERGEAPPPYLKEPDPVHHDGREGVELHDMSRHEGKPPEYEAGPSGR</sequence>
<feature type="transmembrane region" description="Helical" evidence="2">
    <location>
        <begin position="106"/>
        <end position="125"/>
    </location>
</feature>
<dbReference type="Proteomes" id="UP001590951">
    <property type="component" value="Unassembled WGS sequence"/>
</dbReference>
<keyword evidence="4" id="KW-1185">Reference proteome</keyword>
<keyword evidence="2" id="KW-1133">Transmembrane helix</keyword>
<comment type="caution">
    <text evidence="3">The sequence shown here is derived from an EMBL/GenBank/DDBJ whole genome shotgun (WGS) entry which is preliminary data.</text>
</comment>
<evidence type="ECO:0000256" key="2">
    <source>
        <dbReference type="SAM" id="Phobius"/>
    </source>
</evidence>
<feature type="region of interest" description="Disordered" evidence="1">
    <location>
        <begin position="165"/>
        <end position="224"/>
    </location>
</feature>
<keyword evidence="2" id="KW-0812">Transmembrane</keyword>
<evidence type="ECO:0000313" key="4">
    <source>
        <dbReference type="Proteomes" id="UP001590951"/>
    </source>
</evidence>
<gene>
    <name evidence="3" type="ORF">ABVK25_011621</name>
</gene>
<accession>A0ABR4ALU8</accession>
<evidence type="ECO:0000313" key="3">
    <source>
        <dbReference type="EMBL" id="KAL2046707.1"/>
    </source>
</evidence>
<proteinExistence type="predicted"/>